<evidence type="ECO:0000313" key="3">
    <source>
        <dbReference type="Proteomes" id="UP001416858"/>
    </source>
</evidence>
<dbReference type="Proteomes" id="UP001416858">
    <property type="component" value="Unassembled WGS sequence"/>
</dbReference>
<accession>A0ABP9W091</accession>
<gene>
    <name evidence="2" type="ORF">Rcae01_05042</name>
</gene>
<feature type="chain" id="PRO_5045314047" description="Secreted protein" evidence="1">
    <location>
        <begin position="21"/>
        <end position="52"/>
    </location>
</feature>
<keyword evidence="1" id="KW-0732">Signal</keyword>
<sequence>MKRYSILVLLAACTVTVGCGSDAPPTPPALDSQTREAIAIEDKSIDDAEANQ</sequence>
<proteinExistence type="predicted"/>
<comment type="caution">
    <text evidence="2">The sequence shown here is derived from an EMBL/GenBank/DDBJ whole genome shotgun (WGS) entry which is preliminary data.</text>
</comment>
<dbReference type="EMBL" id="BAABRO010000014">
    <property type="protein sequence ID" value="GAA5509542.1"/>
    <property type="molecule type" value="Genomic_DNA"/>
</dbReference>
<evidence type="ECO:0000256" key="1">
    <source>
        <dbReference type="SAM" id="SignalP"/>
    </source>
</evidence>
<protein>
    <recommendedName>
        <fullName evidence="4">Secreted protein</fullName>
    </recommendedName>
</protein>
<organism evidence="2 3">
    <name type="scientific">Novipirellula caenicola</name>
    <dbReference type="NCBI Taxonomy" id="1536901"/>
    <lineage>
        <taxon>Bacteria</taxon>
        <taxon>Pseudomonadati</taxon>
        <taxon>Planctomycetota</taxon>
        <taxon>Planctomycetia</taxon>
        <taxon>Pirellulales</taxon>
        <taxon>Pirellulaceae</taxon>
        <taxon>Novipirellula</taxon>
    </lineage>
</organism>
<reference evidence="2 3" key="1">
    <citation type="submission" date="2024-02" db="EMBL/GenBank/DDBJ databases">
        <title>Rhodopirellula caenicola NBRC 110016.</title>
        <authorList>
            <person name="Ichikawa N."/>
            <person name="Katano-Makiyama Y."/>
            <person name="Hidaka K."/>
        </authorList>
    </citation>
    <scope>NUCLEOTIDE SEQUENCE [LARGE SCALE GENOMIC DNA]</scope>
    <source>
        <strain evidence="2 3">NBRC 110016</strain>
    </source>
</reference>
<dbReference type="RefSeq" id="WP_345686683.1">
    <property type="nucleotide sequence ID" value="NZ_BAABRO010000014.1"/>
</dbReference>
<evidence type="ECO:0000313" key="2">
    <source>
        <dbReference type="EMBL" id="GAA5509542.1"/>
    </source>
</evidence>
<dbReference type="PROSITE" id="PS51257">
    <property type="entry name" value="PROKAR_LIPOPROTEIN"/>
    <property type="match status" value="1"/>
</dbReference>
<keyword evidence="3" id="KW-1185">Reference proteome</keyword>
<feature type="signal peptide" evidence="1">
    <location>
        <begin position="1"/>
        <end position="20"/>
    </location>
</feature>
<name>A0ABP9W091_9BACT</name>
<evidence type="ECO:0008006" key="4">
    <source>
        <dbReference type="Google" id="ProtNLM"/>
    </source>
</evidence>